<comment type="subcellular location">
    <subcellularLocation>
        <location evidence="1">Cell membrane</location>
        <topology evidence="1">Multi-pass membrane protein</topology>
    </subcellularLocation>
</comment>
<keyword evidence="5 6" id="KW-0472">Membrane</keyword>
<organism evidence="7 8">
    <name type="scientific">Legionella santicrucis</name>
    <dbReference type="NCBI Taxonomy" id="45074"/>
    <lineage>
        <taxon>Bacteria</taxon>
        <taxon>Pseudomonadati</taxon>
        <taxon>Pseudomonadota</taxon>
        <taxon>Gammaproteobacteria</taxon>
        <taxon>Legionellales</taxon>
        <taxon>Legionellaceae</taxon>
        <taxon>Legionella</taxon>
    </lineage>
</organism>
<dbReference type="InterPro" id="IPR001123">
    <property type="entry name" value="LeuE-type"/>
</dbReference>
<name>A0A0W0Z953_9GAMM</name>
<evidence type="ECO:0000256" key="6">
    <source>
        <dbReference type="SAM" id="Phobius"/>
    </source>
</evidence>
<proteinExistence type="predicted"/>
<dbReference type="GO" id="GO:0015171">
    <property type="term" value="F:amino acid transmembrane transporter activity"/>
    <property type="evidence" value="ECO:0007669"/>
    <property type="project" value="TreeGrafter"/>
</dbReference>
<keyword evidence="2" id="KW-1003">Cell membrane</keyword>
<gene>
    <name evidence="7" type="ORF">Lsan_0737</name>
</gene>
<comment type="caution">
    <text evidence="7">The sequence shown here is derived from an EMBL/GenBank/DDBJ whole genome shotgun (WGS) entry which is preliminary data.</text>
</comment>
<dbReference type="PATRIC" id="fig|45074.5.peg.773"/>
<evidence type="ECO:0000256" key="1">
    <source>
        <dbReference type="ARBA" id="ARBA00004651"/>
    </source>
</evidence>
<reference evidence="7 8" key="1">
    <citation type="submission" date="2015-11" db="EMBL/GenBank/DDBJ databases">
        <title>Genomic analysis of 38 Legionella species identifies large and diverse effector repertoires.</title>
        <authorList>
            <person name="Burstein D."/>
            <person name="Amaro F."/>
            <person name="Zusman T."/>
            <person name="Lifshitz Z."/>
            <person name="Cohen O."/>
            <person name="Gilbert J.A."/>
            <person name="Pupko T."/>
            <person name="Shuman H.A."/>
            <person name="Segal G."/>
        </authorList>
    </citation>
    <scope>NUCLEOTIDE SEQUENCE [LARGE SCALE GENOMIC DNA]</scope>
    <source>
        <strain evidence="7 8">SC-63-C7</strain>
    </source>
</reference>
<feature type="transmembrane region" description="Helical" evidence="6">
    <location>
        <begin position="6"/>
        <end position="27"/>
    </location>
</feature>
<feature type="transmembrane region" description="Helical" evidence="6">
    <location>
        <begin position="80"/>
        <end position="99"/>
    </location>
</feature>
<dbReference type="Pfam" id="PF01810">
    <property type="entry name" value="LysE"/>
    <property type="match status" value="1"/>
</dbReference>
<accession>A0A0W0Z953</accession>
<evidence type="ECO:0000256" key="3">
    <source>
        <dbReference type="ARBA" id="ARBA00022692"/>
    </source>
</evidence>
<dbReference type="AlphaFoldDB" id="A0A0W0Z953"/>
<sequence>MTIFDFFYIVIMFVYLDGLLLGLSLIIALGPQNVFLIKQGALKNHAILSAIICFICDFILICGSIAGLHKLLIIRPVLQIWMLLLGSAFLLFYSAKALTNTFSKTEKTSENAAKPRTRTQIILLALGFSILNPHAIIDSLVIIGGGSSGYPNKEHIFLLGVLTSSFLWFSSLTFTARYFSDILTKANVWKGIELISGLLMAFIGVKLGTDSIHLISVLFEKST</sequence>
<evidence type="ECO:0000256" key="5">
    <source>
        <dbReference type="ARBA" id="ARBA00023136"/>
    </source>
</evidence>
<keyword evidence="4 6" id="KW-1133">Transmembrane helix</keyword>
<keyword evidence="3 6" id="KW-0812">Transmembrane</keyword>
<dbReference type="GO" id="GO:0005886">
    <property type="term" value="C:plasma membrane"/>
    <property type="evidence" value="ECO:0007669"/>
    <property type="project" value="UniProtKB-SubCell"/>
</dbReference>
<feature type="transmembrane region" description="Helical" evidence="6">
    <location>
        <begin position="156"/>
        <end position="179"/>
    </location>
</feature>
<evidence type="ECO:0000313" key="7">
    <source>
        <dbReference type="EMBL" id="KTD65583.1"/>
    </source>
</evidence>
<dbReference type="Proteomes" id="UP000054703">
    <property type="component" value="Unassembled WGS sequence"/>
</dbReference>
<evidence type="ECO:0000256" key="4">
    <source>
        <dbReference type="ARBA" id="ARBA00022989"/>
    </source>
</evidence>
<keyword evidence="8" id="KW-1185">Reference proteome</keyword>
<feature type="transmembrane region" description="Helical" evidence="6">
    <location>
        <begin position="47"/>
        <end position="68"/>
    </location>
</feature>
<evidence type="ECO:0000256" key="2">
    <source>
        <dbReference type="ARBA" id="ARBA00022475"/>
    </source>
</evidence>
<dbReference type="STRING" id="45074.Lsan_0737"/>
<dbReference type="PANTHER" id="PTHR30086:SF20">
    <property type="entry name" value="ARGININE EXPORTER PROTEIN ARGO-RELATED"/>
    <property type="match status" value="1"/>
</dbReference>
<evidence type="ECO:0000313" key="8">
    <source>
        <dbReference type="Proteomes" id="UP000054703"/>
    </source>
</evidence>
<protein>
    <submittedName>
        <fullName evidence="7">Transporter, LysE family</fullName>
    </submittedName>
</protein>
<dbReference type="PANTHER" id="PTHR30086">
    <property type="entry name" value="ARGININE EXPORTER PROTEIN ARGO"/>
    <property type="match status" value="1"/>
</dbReference>
<dbReference type="EMBL" id="LNYU01000015">
    <property type="protein sequence ID" value="KTD65583.1"/>
    <property type="molecule type" value="Genomic_DNA"/>
</dbReference>
<feature type="transmembrane region" description="Helical" evidence="6">
    <location>
        <begin position="120"/>
        <end position="144"/>
    </location>
</feature>